<sequence>MEECSSWNYNASEEVNKPMNEYINEENALGMEDPDPVSLNELMDCSSAFTTKEMGYEVPLHVVHPHWRKLSIQGMIKKTCIHSFKQLCICDAIEALWRRYNESDESGRITLTNKLLEVLAETSECPQMEKVSSSSPTTLPTTLHGFSTCTSLPRGSGCYSANNKLLGLLLQDFDGNDLDLEDGSVWGSSDDELDKASDLEREWQKRRGQFHMVIC</sequence>
<dbReference type="Proteomes" id="UP000828941">
    <property type="component" value="Chromosome 4"/>
</dbReference>
<reference evidence="1 2" key="1">
    <citation type="journal article" date="2022" name="DNA Res.">
        <title>Chromosomal-level genome assembly of the orchid tree Bauhinia variegata (Leguminosae; Cercidoideae) supports the allotetraploid origin hypothesis of Bauhinia.</title>
        <authorList>
            <person name="Zhong Y."/>
            <person name="Chen Y."/>
            <person name="Zheng D."/>
            <person name="Pang J."/>
            <person name="Liu Y."/>
            <person name="Luo S."/>
            <person name="Meng S."/>
            <person name="Qian L."/>
            <person name="Wei D."/>
            <person name="Dai S."/>
            <person name="Zhou R."/>
        </authorList>
    </citation>
    <scope>NUCLEOTIDE SEQUENCE [LARGE SCALE GENOMIC DNA]</scope>
    <source>
        <strain evidence="1">BV-YZ2020</strain>
    </source>
</reference>
<keyword evidence="2" id="KW-1185">Reference proteome</keyword>
<evidence type="ECO:0000313" key="2">
    <source>
        <dbReference type="Proteomes" id="UP000828941"/>
    </source>
</evidence>
<dbReference type="EMBL" id="CM039429">
    <property type="protein sequence ID" value="KAI4347686.1"/>
    <property type="molecule type" value="Genomic_DNA"/>
</dbReference>
<accession>A0ACB9PJN2</accession>
<gene>
    <name evidence="1" type="ORF">L6164_008475</name>
</gene>
<name>A0ACB9PJN2_BAUVA</name>
<organism evidence="1 2">
    <name type="scientific">Bauhinia variegata</name>
    <name type="common">Purple orchid tree</name>
    <name type="synonym">Phanera variegata</name>
    <dbReference type="NCBI Taxonomy" id="167791"/>
    <lineage>
        <taxon>Eukaryota</taxon>
        <taxon>Viridiplantae</taxon>
        <taxon>Streptophyta</taxon>
        <taxon>Embryophyta</taxon>
        <taxon>Tracheophyta</taxon>
        <taxon>Spermatophyta</taxon>
        <taxon>Magnoliopsida</taxon>
        <taxon>eudicotyledons</taxon>
        <taxon>Gunneridae</taxon>
        <taxon>Pentapetalae</taxon>
        <taxon>rosids</taxon>
        <taxon>fabids</taxon>
        <taxon>Fabales</taxon>
        <taxon>Fabaceae</taxon>
        <taxon>Cercidoideae</taxon>
        <taxon>Cercideae</taxon>
        <taxon>Bauhiniinae</taxon>
        <taxon>Bauhinia</taxon>
    </lineage>
</organism>
<comment type="caution">
    <text evidence="1">The sequence shown here is derived from an EMBL/GenBank/DDBJ whole genome shotgun (WGS) entry which is preliminary data.</text>
</comment>
<evidence type="ECO:0000313" key="1">
    <source>
        <dbReference type="EMBL" id="KAI4347686.1"/>
    </source>
</evidence>
<protein>
    <submittedName>
        <fullName evidence="1">Uncharacterized protein</fullName>
    </submittedName>
</protein>
<proteinExistence type="predicted"/>